<feature type="non-terminal residue" evidence="3">
    <location>
        <position position="158"/>
    </location>
</feature>
<protein>
    <recommendedName>
        <fullName evidence="2">Cyclin N-terminal domain-containing protein</fullName>
    </recommendedName>
</protein>
<keyword evidence="4" id="KW-1185">Reference proteome</keyword>
<evidence type="ECO:0000313" key="4">
    <source>
        <dbReference type="Proteomes" id="UP000824469"/>
    </source>
</evidence>
<comment type="caution">
    <text evidence="3">The sequence shown here is derived from an EMBL/GenBank/DDBJ whole genome shotgun (WGS) entry which is preliminary data.</text>
</comment>
<keyword evidence="1" id="KW-0472">Membrane</keyword>
<proteinExistence type="predicted"/>
<dbReference type="SUPFAM" id="SSF47954">
    <property type="entry name" value="Cyclin-like"/>
    <property type="match status" value="1"/>
</dbReference>
<feature type="domain" description="Cyclin N-terminal" evidence="2">
    <location>
        <begin position="6"/>
        <end position="86"/>
    </location>
</feature>
<feature type="transmembrane region" description="Helical" evidence="1">
    <location>
        <begin position="103"/>
        <end position="126"/>
    </location>
</feature>
<keyword evidence="1" id="KW-0812">Transmembrane</keyword>
<dbReference type="Proteomes" id="UP000824469">
    <property type="component" value="Unassembled WGS sequence"/>
</dbReference>
<dbReference type="Pfam" id="PF00134">
    <property type="entry name" value="Cyclin_N"/>
    <property type="match status" value="1"/>
</dbReference>
<evidence type="ECO:0000256" key="1">
    <source>
        <dbReference type="SAM" id="Phobius"/>
    </source>
</evidence>
<accession>A0AA38FG47</accession>
<sequence>GMSCVPDYMPSQMEINDKMRAILYDWLLKLMPETLYLTWLIDTFTLSMFQGGIYFPLFLVDRYLSIVTAMLLASKYEEIWVPEVGNAHTQLHKNRLLQCNMHLIGGTLTLVVCLLPIGMVLLLLLLTGVNMVVAKDPLFPNDTVIMLYASLLISLIDG</sequence>
<dbReference type="AlphaFoldDB" id="A0AA38FG47"/>
<dbReference type="EMBL" id="JAHRHJ020000008">
    <property type="protein sequence ID" value="KAH9305049.1"/>
    <property type="molecule type" value="Genomic_DNA"/>
</dbReference>
<keyword evidence="1" id="KW-1133">Transmembrane helix</keyword>
<dbReference type="InterPro" id="IPR006671">
    <property type="entry name" value="Cyclin_N"/>
</dbReference>
<dbReference type="Gene3D" id="1.10.472.10">
    <property type="entry name" value="Cyclin-like"/>
    <property type="match status" value="1"/>
</dbReference>
<organism evidence="3 4">
    <name type="scientific">Taxus chinensis</name>
    <name type="common">Chinese yew</name>
    <name type="synonym">Taxus wallichiana var. chinensis</name>
    <dbReference type="NCBI Taxonomy" id="29808"/>
    <lineage>
        <taxon>Eukaryota</taxon>
        <taxon>Viridiplantae</taxon>
        <taxon>Streptophyta</taxon>
        <taxon>Embryophyta</taxon>
        <taxon>Tracheophyta</taxon>
        <taxon>Spermatophyta</taxon>
        <taxon>Pinopsida</taxon>
        <taxon>Pinidae</taxon>
        <taxon>Conifers II</taxon>
        <taxon>Cupressales</taxon>
        <taxon>Taxaceae</taxon>
        <taxon>Taxus</taxon>
    </lineage>
</organism>
<reference evidence="3 4" key="1">
    <citation type="journal article" date="2021" name="Nat. Plants">
        <title>The Taxus genome provides insights into paclitaxel biosynthesis.</title>
        <authorList>
            <person name="Xiong X."/>
            <person name="Gou J."/>
            <person name="Liao Q."/>
            <person name="Li Y."/>
            <person name="Zhou Q."/>
            <person name="Bi G."/>
            <person name="Li C."/>
            <person name="Du R."/>
            <person name="Wang X."/>
            <person name="Sun T."/>
            <person name="Guo L."/>
            <person name="Liang H."/>
            <person name="Lu P."/>
            <person name="Wu Y."/>
            <person name="Zhang Z."/>
            <person name="Ro D.K."/>
            <person name="Shang Y."/>
            <person name="Huang S."/>
            <person name="Yan J."/>
        </authorList>
    </citation>
    <scope>NUCLEOTIDE SEQUENCE [LARGE SCALE GENOMIC DNA]</scope>
    <source>
        <strain evidence="3">Ta-2019</strain>
    </source>
</reference>
<evidence type="ECO:0000313" key="3">
    <source>
        <dbReference type="EMBL" id="KAH9305049.1"/>
    </source>
</evidence>
<evidence type="ECO:0000259" key="2">
    <source>
        <dbReference type="Pfam" id="PF00134"/>
    </source>
</evidence>
<dbReference type="InterPro" id="IPR036915">
    <property type="entry name" value="Cyclin-like_sf"/>
</dbReference>
<name>A0AA38FG47_TAXCH</name>
<feature type="non-terminal residue" evidence="3">
    <location>
        <position position="1"/>
    </location>
</feature>
<gene>
    <name evidence="3" type="ORF">KI387_009453</name>
</gene>